<dbReference type="EMBL" id="JAWDGP010007676">
    <property type="protein sequence ID" value="KAK3709049.1"/>
    <property type="molecule type" value="Genomic_DNA"/>
</dbReference>
<name>A0AAE1CLS8_9GAST</name>
<sequence>MVGVKSVWNPNVGIHILSKAFTTDISDWSFVKIATSHLMKTSVRTRTSSLPSFVCSNVIKAIAITSRSVCPHPVSFLFGSDDTGHSVGYHLSPGASNIVGVEVGVSFLDPSVHLCPELTLTQQAPATWIQLIAPKAVHLAIC</sequence>
<organism evidence="1 2">
    <name type="scientific">Elysia crispata</name>
    <name type="common">lettuce slug</name>
    <dbReference type="NCBI Taxonomy" id="231223"/>
    <lineage>
        <taxon>Eukaryota</taxon>
        <taxon>Metazoa</taxon>
        <taxon>Spiralia</taxon>
        <taxon>Lophotrochozoa</taxon>
        <taxon>Mollusca</taxon>
        <taxon>Gastropoda</taxon>
        <taxon>Heterobranchia</taxon>
        <taxon>Euthyneura</taxon>
        <taxon>Panpulmonata</taxon>
        <taxon>Sacoglossa</taxon>
        <taxon>Placobranchoidea</taxon>
        <taxon>Plakobranchidae</taxon>
        <taxon>Elysia</taxon>
    </lineage>
</organism>
<gene>
    <name evidence="1" type="ORF">RRG08_055210</name>
</gene>
<evidence type="ECO:0000313" key="2">
    <source>
        <dbReference type="Proteomes" id="UP001283361"/>
    </source>
</evidence>
<evidence type="ECO:0000313" key="1">
    <source>
        <dbReference type="EMBL" id="KAK3709049.1"/>
    </source>
</evidence>
<keyword evidence="2" id="KW-1185">Reference proteome</keyword>
<dbReference type="Proteomes" id="UP001283361">
    <property type="component" value="Unassembled WGS sequence"/>
</dbReference>
<accession>A0AAE1CLS8</accession>
<dbReference type="AlphaFoldDB" id="A0AAE1CLS8"/>
<protein>
    <submittedName>
        <fullName evidence="1">Uncharacterized protein</fullName>
    </submittedName>
</protein>
<proteinExistence type="predicted"/>
<comment type="caution">
    <text evidence="1">The sequence shown here is derived from an EMBL/GenBank/DDBJ whole genome shotgun (WGS) entry which is preliminary data.</text>
</comment>
<reference evidence="1" key="1">
    <citation type="journal article" date="2023" name="G3 (Bethesda)">
        <title>A reference genome for the long-term kleptoplast-retaining sea slug Elysia crispata morphotype clarki.</title>
        <authorList>
            <person name="Eastman K.E."/>
            <person name="Pendleton A.L."/>
            <person name="Shaikh M.A."/>
            <person name="Suttiyut T."/>
            <person name="Ogas R."/>
            <person name="Tomko P."/>
            <person name="Gavelis G."/>
            <person name="Widhalm J.R."/>
            <person name="Wisecaver J.H."/>
        </authorList>
    </citation>
    <scope>NUCLEOTIDE SEQUENCE</scope>
    <source>
        <strain evidence="1">ECLA1</strain>
    </source>
</reference>